<accession>A0ABD2I8T4</accession>
<evidence type="ECO:0000256" key="10">
    <source>
        <dbReference type="ARBA" id="ARBA00022989"/>
    </source>
</evidence>
<dbReference type="Proteomes" id="UP001620645">
    <property type="component" value="Unassembled WGS sequence"/>
</dbReference>
<keyword evidence="6" id="KW-0808">Transferase</keyword>
<keyword evidence="14" id="KW-1185">Reference proteome</keyword>
<evidence type="ECO:0000313" key="14">
    <source>
        <dbReference type="Proteomes" id="UP001620645"/>
    </source>
</evidence>
<dbReference type="Gene3D" id="3.90.550.50">
    <property type="match status" value="1"/>
</dbReference>
<dbReference type="PANTHER" id="PTHR23033">
    <property type="entry name" value="BETA1,3-GALACTOSYLTRANSFERASE"/>
    <property type="match status" value="1"/>
</dbReference>
<gene>
    <name evidence="13" type="ORF">niasHS_015202</name>
</gene>
<dbReference type="GO" id="GO:0016263">
    <property type="term" value="F:glycoprotein-N-acetylgalactosamine 3-beta-galactosyltransferase activity"/>
    <property type="evidence" value="ECO:0007669"/>
    <property type="project" value="UniProtKB-EC"/>
</dbReference>
<evidence type="ECO:0000256" key="3">
    <source>
        <dbReference type="ARBA" id="ARBA00006462"/>
    </source>
</evidence>
<evidence type="ECO:0000256" key="1">
    <source>
        <dbReference type="ARBA" id="ARBA00004606"/>
    </source>
</evidence>
<comment type="similarity">
    <text evidence="3">Belongs to the glycosyltransferase 31 family. Beta3-Gal-T subfamily.</text>
</comment>
<keyword evidence="5" id="KW-0328">Glycosyltransferase</keyword>
<feature type="domain" description="Fringe-like glycosyltransferase" evidence="12">
    <location>
        <begin position="149"/>
        <end position="322"/>
    </location>
</feature>
<proteinExistence type="inferred from homology"/>
<dbReference type="InterPro" id="IPR003378">
    <property type="entry name" value="Fringe-like_glycosylTrfase"/>
</dbReference>
<keyword evidence="8" id="KW-0547">Nucleotide-binding</keyword>
<keyword evidence="7" id="KW-0812">Transmembrane</keyword>
<protein>
    <recommendedName>
        <fullName evidence="4">N-acetylgalactosaminide beta-1,3-galactosyltransferase</fullName>
        <ecNumber evidence="4">2.4.1.122</ecNumber>
    </recommendedName>
</protein>
<keyword evidence="11" id="KW-0472">Membrane</keyword>
<name>A0ABD2I8T4_HETSC</name>
<dbReference type="GO" id="GO:0000166">
    <property type="term" value="F:nucleotide binding"/>
    <property type="evidence" value="ECO:0007669"/>
    <property type="project" value="UniProtKB-KW"/>
</dbReference>
<evidence type="ECO:0000256" key="4">
    <source>
        <dbReference type="ARBA" id="ARBA00012557"/>
    </source>
</evidence>
<organism evidence="13 14">
    <name type="scientific">Heterodera schachtii</name>
    <name type="common">Sugarbeet cyst nematode worm</name>
    <name type="synonym">Tylenchus schachtii</name>
    <dbReference type="NCBI Taxonomy" id="97005"/>
    <lineage>
        <taxon>Eukaryota</taxon>
        <taxon>Metazoa</taxon>
        <taxon>Ecdysozoa</taxon>
        <taxon>Nematoda</taxon>
        <taxon>Chromadorea</taxon>
        <taxon>Rhabditida</taxon>
        <taxon>Tylenchina</taxon>
        <taxon>Tylenchomorpha</taxon>
        <taxon>Tylenchoidea</taxon>
        <taxon>Heteroderidae</taxon>
        <taxon>Heteroderinae</taxon>
        <taxon>Heterodera</taxon>
    </lineage>
</organism>
<comment type="subcellular location">
    <subcellularLocation>
        <location evidence="1">Membrane</location>
        <topology evidence="1">Single-pass type II membrane protein</topology>
    </subcellularLocation>
</comment>
<dbReference type="EMBL" id="JBICCN010000357">
    <property type="protein sequence ID" value="KAL3074372.1"/>
    <property type="molecule type" value="Genomic_DNA"/>
</dbReference>
<evidence type="ECO:0000256" key="8">
    <source>
        <dbReference type="ARBA" id="ARBA00022741"/>
    </source>
</evidence>
<evidence type="ECO:0000256" key="7">
    <source>
        <dbReference type="ARBA" id="ARBA00022692"/>
    </source>
</evidence>
<keyword evidence="9" id="KW-0735">Signal-anchor</keyword>
<evidence type="ECO:0000256" key="11">
    <source>
        <dbReference type="ARBA" id="ARBA00023136"/>
    </source>
</evidence>
<reference evidence="13 14" key="1">
    <citation type="submission" date="2024-10" db="EMBL/GenBank/DDBJ databases">
        <authorList>
            <person name="Kim D."/>
        </authorList>
    </citation>
    <scope>NUCLEOTIDE SEQUENCE [LARGE SCALE GENOMIC DNA]</scope>
    <source>
        <strain evidence="13">Taebaek</strain>
    </source>
</reference>
<evidence type="ECO:0000256" key="2">
    <source>
        <dbReference type="ARBA" id="ARBA00004922"/>
    </source>
</evidence>
<dbReference type="GO" id="GO:0016020">
    <property type="term" value="C:membrane"/>
    <property type="evidence" value="ECO:0007669"/>
    <property type="project" value="UniProtKB-SubCell"/>
</dbReference>
<evidence type="ECO:0000256" key="6">
    <source>
        <dbReference type="ARBA" id="ARBA00022679"/>
    </source>
</evidence>
<dbReference type="PANTHER" id="PTHR23033:SF14">
    <property type="entry name" value="GLYCOPROTEIN-N-ACETYLGALACTOSAMINE 3-BETA-GALACTOSYLTRANSFERASE 1-RELATED"/>
    <property type="match status" value="1"/>
</dbReference>
<comment type="pathway">
    <text evidence="2">Protein modification; protein glycosylation.</text>
</comment>
<dbReference type="AlphaFoldDB" id="A0ABD2I8T4"/>
<evidence type="ECO:0000256" key="9">
    <source>
        <dbReference type="ARBA" id="ARBA00022968"/>
    </source>
</evidence>
<keyword evidence="10" id="KW-1133">Transmembrane helix</keyword>
<comment type="caution">
    <text evidence="13">The sequence shown here is derived from an EMBL/GenBank/DDBJ whole genome shotgun (WGS) entry which is preliminary data.</text>
</comment>
<evidence type="ECO:0000256" key="5">
    <source>
        <dbReference type="ARBA" id="ARBA00022676"/>
    </source>
</evidence>
<evidence type="ECO:0000313" key="13">
    <source>
        <dbReference type="EMBL" id="KAL3074372.1"/>
    </source>
</evidence>
<dbReference type="InterPro" id="IPR026050">
    <property type="entry name" value="C1GALT1/C1GALT1_chp1"/>
</dbReference>
<dbReference type="EC" id="2.4.1.122" evidence="4"/>
<sequence length="430" mass="49777">MNLGSPNLPHCAVAANFGVNNNDIDQISSNSDKALVSQQLLGLKIQRHSLGNWLTKVCRPLAKCRSSTHPFYCGLFLGLLFDLAIVWLFLPSLSHAPTKERQSSISEMAKTVKLPKQLMGYEAYFNKNFTYPFDSRGTVAQEIARKVRVFCWIFTYEHFHESRARHVKATWAQHCTKFMFFSSKEDSTLPAIDLQIPLGRQFIWRRTKKIAKYIYKEYLNDYDWFFRADDDSYVVMENLRLMLLPYSPKEPVYFGCKLRTTLYNDRVFPQGGSGYVMSRSALKLLVERGLDDPSVCFDGDSLEEDQFIAVCLDNLGVRLGDSRDAKFRHRFFGDFVGESLVPVSLLEQQSFWLQNLSYYPLIQGPECCSDYAISFHYTDVKLMYLMEYLIYHLDAFGARTPIRKWPNFWREAQQIAVENIGPDDAEKLKL</sequence>
<evidence type="ECO:0000259" key="12">
    <source>
        <dbReference type="Pfam" id="PF02434"/>
    </source>
</evidence>
<dbReference type="Pfam" id="PF02434">
    <property type="entry name" value="Fringe"/>
    <property type="match status" value="1"/>
</dbReference>